<sequence length="121" mass="13425">MVISANYIASEIVGWVAKHPEFAEVINRTDDPVETVAANLCFDYVVFRVSQPQLPEEGISPELMASLDRWVGSLSDTLFREVALDAAYWIENSLLGRQSVTRKALKFAEKDAGQARRAGLP</sequence>
<comment type="caution">
    <text evidence="1">The sequence shown here is derived from an EMBL/GenBank/DDBJ whole genome shotgun (WGS) entry which is preliminary data.</text>
</comment>
<dbReference type="AlphaFoldDB" id="A0A2W4SI65"/>
<proteinExistence type="predicted"/>
<evidence type="ECO:0000313" key="1">
    <source>
        <dbReference type="EMBL" id="PZN75180.1"/>
    </source>
</evidence>
<dbReference type="Proteomes" id="UP000249396">
    <property type="component" value="Unassembled WGS sequence"/>
</dbReference>
<accession>A0A2W4SI65</accession>
<dbReference type="Pfam" id="PF11348">
    <property type="entry name" value="DUF3150"/>
    <property type="match status" value="1"/>
</dbReference>
<name>A0A2W4SI65_9GAMM</name>
<protein>
    <submittedName>
        <fullName evidence="1">Uncharacterized protein</fullName>
    </submittedName>
</protein>
<reference evidence="1 2" key="1">
    <citation type="journal article" date="2018" name="Aquat. Microb. Ecol.">
        <title>Gammaproteobacterial methanotrophs dominate.</title>
        <authorList>
            <person name="Rissanen A.J."/>
            <person name="Saarenheimo J."/>
            <person name="Tiirola M."/>
            <person name="Peura S."/>
            <person name="Aalto S.L."/>
            <person name="Karvinen A."/>
            <person name="Nykanen H."/>
        </authorList>
    </citation>
    <scope>NUCLEOTIDE SEQUENCE [LARGE SCALE GENOMIC DNA]</scope>
    <source>
        <strain evidence="1">AMbin10</strain>
    </source>
</reference>
<gene>
    <name evidence="1" type="ORF">DM484_19400</name>
</gene>
<dbReference type="InterPro" id="IPR021496">
    <property type="entry name" value="DUF3150"/>
</dbReference>
<dbReference type="EMBL" id="QJPH01000396">
    <property type="protein sequence ID" value="PZN75180.1"/>
    <property type="molecule type" value="Genomic_DNA"/>
</dbReference>
<organism evidence="1 2">
    <name type="scientific">Candidatus Methylumidiphilus alinenensis</name>
    <dbReference type="NCBI Taxonomy" id="2202197"/>
    <lineage>
        <taxon>Bacteria</taxon>
        <taxon>Pseudomonadati</taxon>
        <taxon>Pseudomonadota</taxon>
        <taxon>Gammaproteobacteria</taxon>
        <taxon>Methylococcales</taxon>
        <taxon>Candidatus Methylumidiphilus</taxon>
    </lineage>
</organism>
<evidence type="ECO:0000313" key="2">
    <source>
        <dbReference type="Proteomes" id="UP000249396"/>
    </source>
</evidence>